<dbReference type="AlphaFoldDB" id="A0A4S8V2B0"/>
<evidence type="ECO:0000259" key="1">
    <source>
        <dbReference type="Pfam" id="PF01048"/>
    </source>
</evidence>
<proteinExistence type="predicted"/>
<comment type="caution">
    <text evidence="2">The sequence shown here is derived from an EMBL/GenBank/DDBJ whole genome shotgun (WGS) entry which is preliminary data.</text>
</comment>
<dbReference type="InterPro" id="IPR053137">
    <property type="entry name" value="NLR-like"/>
</dbReference>
<dbReference type="PANTHER" id="PTHR46082:SF11">
    <property type="entry name" value="AAA+ ATPASE DOMAIN-CONTAINING PROTEIN-RELATED"/>
    <property type="match status" value="1"/>
</dbReference>
<accession>A0A4S8V2B0</accession>
<dbReference type="Proteomes" id="UP000308014">
    <property type="component" value="Unassembled WGS sequence"/>
</dbReference>
<organism evidence="2 3">
    <name type="scientific">Aureobasidium pullulans</name>
    <name type="common">Black yeast</name>
    <name type="synonym">Pullularia pullulans</name>
    <dbReference type="NCBI Taxonomy" id="5580"/>
    <lineage>
        <taxon>Eukaryota</taxon>
        <taxon>Fungi</taxon>
        <taxon>Dikarya</taxon>
        <taxon>Ascomycota</taxon>
        <taxon>Pezizomycotina</taxon>
        <taxon>Dothideomycetes</taxon>
        <taxon>Dothideomycetidae</taxon>
        <taxon>Dothideales</taxon>
        <taxon>Saccotheciaceae</taxon>
        <taxon>Aureobasidium</taxon>
    </lineage>
</organism>
<protein>
    <recommendedName>
        <fullName evidence="1">Nucleoside phosphorylase domain-containing protein</fullName>
    </recommendedName>
</protein>
<evidence type="ECO:0000313" key="3">
    <source>
        <dbReference type="Proteomes" id="UP000308014"/>
    </source>
</evidence>
<dbReference type="EMBL" id="QZAJ01000984">
    <property type="protein sequence ID" value="THW04380.1"/>
    <property type="molecule type" value="Genomic_DNA"/>
</dbReference>
<dbReference type="InterPro" id="IPR035994">
    <property type="entry name" value="Nucleoside_phosphorylase_sf"/>
</dbReference>
<dbReference type="PANTHER" id="PTHR46082">
    <property type="entry name" value="ATP/GTP-BINDING PROTEIN-RELATED"/>
    <property type="match status" value="1"/>
</dbReference>
<feature type="domain" description="Nucleoside phosphorylase" evidence="1">
    <location>
        <begin position="298"/>
        <end position="584"/>
    </location>
</feature>
<dbReference type="SUPFAM" id="SSF53167">
    <property type="entry name" value="Purine and uridine phosphorylases"/>
    <property type="match status" value="1"/>
</dbReference>
<reference evidence="2 3" key="1">
    <citation type="submission" date="2018-10" db="EMBL/GenBank/DDBJ databases">
        <title>Fifty Aureobasidium pullulans genomes reveal a recombining polyextremotolerant generalist.</title>
        <authorList>
            <person name="Gostincar C."/>
            <person name="Turk M."/>
            <person name="Zajc J."/>
            <person name="Gunde-Cimerman N."/>
        </authorList>
    </citation>
    <scope>NUCLEOTIDE SEQUENCE [LARGE SCALE GENOMIC DNA]</scope>
    <source>
        <strain evidence="2 3">EXF-11318</strain>
    </source>
</reference>
<dbReference type="GO" id="GO:0003824">
    <property type="term" value="F:catalytic activity"/>
    <property type="evidence" value="ECO:0007669"/>
    <property type="project" value="InterPro"/>
</dbReference>
<evidence type="ECO:0000313" key="2">
    <source>
        <dbReference type="EMBL" id="THW04380.1"/>
    </source>
</evidence>
<dbReference type="InterPro" id="IPR000845">
    <property type="entry name" value="Nucleoside_phosphorylase_d"/>
</dbReference>
<gene>
    <name evidence="2" type="ORF">D6D24_10556</name>
</gene>
<sequence length="633" mass="70156">MKFSPDHFYPLFVTADVSLTAINHVLESALNEEFSPGYRWGSDWLLIEHPDQHDFSGPTMPLRQHFDNGFLNASNDELQQFINVKLLGHARAMYSTASLYGVIDQRTAEDNTISFFIQDDVNPIQEAQIRSMWGTGSALDNTLAHYVDSMEHIAYNPDNAFDLTAAEARANIIALENELTDQEALRFLELTNSGKSLDDAVKAKDRLNNWLGGEALNVTTRWFEFRLEATCAMGHINLIDDYGAFEILTNSVFKDDMFDEEGLKRFYPGATVMASSQQRETPTSHDGQAGINPADHYTIGWICALPIELAAAIKMLDEEHQRLPLPPGDDNSYRFGRIGDHNIVIGCLPSGRTGLVSASSVATQMMSAFRQIRVGLMVGIGGGVPSEDDDIRLGDIVVSHPNNQHGGVVQYDFGKTRSDGIFERTGSLNSPPKALLTVLTDVRAAAEEVDGLKIGDYLSRLTERLPLYAYPSKLTDRLYHPQYMHVGGKNCSRCDSEKSMDREERDTNAPRIHYGTIASGNRVMKDAIERDKISQDMGGVLCFEMEAAGLMNDFPCLAIRGISDYSDSHKNDGWQRYAAATAATFAKELLCHLASTKINQIDPISQAMNQMASGLNKNSEMVERTNQEIGSTL</sequence>
<dbReference type="GO" id="GO:0009116">
    <property type="term" value="P:nucleoside metabolic process"/>
    <property type="evidence" value="ECO:0007669"/>
    <property type="project" value="InterPro"/>
</dbReference>
<dbReference type="Gene3D" id="3.40.50.1580">
    <property type="entry name" value="Nucleoside phosphorylase domain"/>
    <property type="match status" value="1"/>
</dbReference>
<dbReference type="Pfam" id="PF01048">
    <property type="entry name" value="PNP_UDP_1"/>
    <property type="match status" value="1"/>
</dbReference>
<name>A0A4S8V2B0_AURPU</name>